<sequence>FPGAPLLGRLRRVAPGAGPRGGRGDEGPLSLPVRRLPACAPERSRGGQAAGGAERPRRRGASGRRAPDPARRDGLL</sequence>
<proteinExistence type="predicted"/>
<name>A0A6J4UGF5_9ACTN</name>
<feature type="compositionally biased region" description="Low complexity" evidence="1">
    <location>
        <begin position="1"/>
        <end position="17"/>
    </location>
</feature>
<dbReference type="EMBL" id="CADCWC010000386">
    <property type="protein sequence ID" value="CAA9548959.1"/>
    <property type="molecule type" value="Genomic_DNA"/>
</dbReference>
<reference evidence="2" key="1">
    <citation type="submission" date="2020-02" db="EMBL/GenBank/DDBJ databases">
        <authorList>
            <person name="Meier V. D."/>
        </authorList>
    </citation>
    <scope>NUCLEOTIDE SEQUENCE</scope>
    <source>
        <strain evidence="2">AVDCRST_MAG79</strain>
    </source>
</reference>
<feature type="compositionally biased region" description="Basic and acidic residues" evidence="1">
    <location>
        <begin position="65"/>
        <end position="76"/>
    </location>
</feature>
<accession>A0A6J4UGF5</accession>
<gene>
    <name evidence="2" type="ORF">AVDCRST_MAG79-2540</name>
</gene>
<feature type="non-terminal residue" evidence="2">
    <location>
        <position position="1"/>
    </location>
</feature>
<feature type="non-terminal residue" evidence="2">
    <location>
        <position position="76"/>
    </location>
</feature>
<evidence type="ECO:0000256" key="1">
    <source>
        <dbReference type="SAM" id="MobiDB-lite"/>
    </source>
</evidence>
<evidence type="ECO:0000313" key="2">
    <source>
        <dbReference type="EMBL" id="CAA9548959.1"/>
    </source>
</evidence>
<dbReference type="AlphaFoldDB" id="A0A6J4UGF5"/>
<organism evidence="2">
    <name type="scientific">uncultured Thermoleophilia bacterium</name>
    <dbReference type="NCBI Taxonomy" id="1497501"/>
    <lineage>
        <taxon>Bacteria</taxon>
        <taxon>Bacillati</taxon>
        <taxon>Actinomycetota</taxon>
        <taxon>Thermoleophilia</taxon>
        <taxon>environmental samples</taxon>
    </lineage>
</organism>
<feature type="region of interest" description="Disordered" evidence="1">
    <location>
        <begin position="1"/>
        <end position="76"/>
    </location>
</feature>
<protein>
    <submittedName>
        <fullName evidence="2">Uncharacterized protein</fullName>
    </submittedName>
</protein>